<proteinExistence type="predicted"/>
<dbReference type="EMBL" id="AP028910">
    <property type="protein sequence ID" value="BES89923.1"/>
    <property type="molecule type" value="Genomic_DNA"/>
</dbReference>
<dbReference type="Proteomes" id="UP001307889">
    <property type="component" value="Chromosome 2"/>
</dbReference>
<accession>A0ABN7ACA5</accession>
<evidence type="ECO:0000256" key="1">
    <source>
        <dbReference type="SAM" id="MobiDB-lite"/>
    </source>
</evidence>
<feature type="region of interest" description="Disordered" evidence="1">
    <location>
        <begin position="61"/>
        <end position="81"/>
    </location>
</feature>
<feature type="region of interest" description="Disordered" evidence="1">
    <location>
        <begin position="1"/>
        <end position="30"/>
    </location>
</feature>
<evidence type="ECO:0000313" key="2">
    <source>
        <dbReference type="EMBL" id="BES89923.1"/>
    </source>
</evidence>
<name>A0ABN7ACA5_9HEMI</name>
<protein>
    <submittedName>
        <fullName evidence="2">Uncharacterized protein</fullName>
    </submittedName>
</protein>
<reference evidence="2 3" key="1">
    <citation type="submission" date="2023-09" db="EMBL/GenBank/DDBJ databases">
        <title>Nesidiocoris tenuis whole genome shotgun sequence.</title>
        <authorList>
            <person name="Shibata T."/>
            <person name="Shimoda M."/>
            <person name="Kobayashi T."/>
            <person name="Uehara T."/>
        </authorList>
    </citation>
    <scope>NUCLEOTIDE SEQUENCE [LARGE SCALE GENOMIC DNA]</scope>
    <source>
        <strain evidence="2 3">Japan</strain>
    </source>
</reference>
<keyword evidence="3" id="KW-1185">Reference proteome</keyword>
<sequence>MYIVSGASVGRVDVPDMTPDDRKSMPAVARVRSSGRVSVVRVRVGDTGRYDGRAVLPPWRSTNAAATADEGQDEHKDGLEC</sequence>
<evidence type="ECO:0000313" key="3">
    <source>
        <dbReference type="Proteomes" id="UP001307889"/>
    </source>
</evidence>
<organism evidence="2 3">
    <name type="scientific">Nesidiocoris tenuis</name>
    <dbReference type="NCBI Taxonomy" id="355587"/>
    <lineage>
        <taxon>Eukaryota</taxon>
        <taxon>Metazoa</taxon>
        <taxon>Ecdysozoa</taxon>
        <taxon>Arthropoda</taxon>
        <taxon>Hexapoda</taxon>
        <taxon>Insecta</taxon>
        <taxon>Pterygota</taxon>
        <taxon>Neoptera</taxon>
        <taxon>Paraneoptera</taxon>
        <taxon>Hemiptera</taxon>
        <taxon>Heteroptera</taxon>
        <taxon>Panheteroptera</taxon>
        <taxon>Cimicomorpha</taxon>
        <taxon>Miridae</taxon>
        <taxon>Dicyphina</taxon>
        <taxon>Nesidiocoris</taxon>
    </lineage>
</organism>
<gene>
    <name evidence="2" type="ORF">NTJ_02730</name>
</gene>